<reference evidence="4" key="3">
    <citation type="submission" date="2016-03" db="UniProtKB">
        <authorList>
            <consortium name="EnsemblProtists"/>
        </authorList>
    </citation>
    <scope>IDENTIFICATION</scope>
</reference>
<proteinExistence type="predicted"/>
<dbReference type="EnsemblProtists" id="EKX47765">
    <property type="protein sequence ID" value="EKX47765"/>
    <property type="gene ID" value="GUITHDRAFT_106316"/>
</dbReference>
<keyword evidence="1" id="KW-0175">Coiled coil</keyword>
<accession>L1JI58</accession>
<evidence type="ECO:0000313" key="5">
    <source>
        <dbReference type="Proteomes" id="UP000011087"/>
    </source>
</evidence>
<dbReference type="EMBL" id="JH992988">
    <property type="protein sequence ID" value="EKX47765.1"/>
    <property type="molecule type" value="Genomic_DNA"/>
</dbReference>
<reference evidence="3 5" key="1">
    <citation type="journal article" date="2012" name="Nature">
        <title>Algal genomes reveal evolutionary mosaicism and the fate of nucleomorphs.</title>
        <authorList>
            <consortium name="DOE Joint Genome Institute"/>
            <person name="Curtis B.A."/>
            <person name="Tanifuji G."/>
            <person name="Burki F."/>
            <person name="Gruber A."/>
            <person name="Irimia M."/>
            <person name="Maruyama S."/>
            <person name="Arias M.C."/>
            <person name="Ball S.G."/>
            <person name="Gile G.H."/>
            <person name="Hirakawa Y."/>
            <person name="Hopkins J.F."/>
            <person name="Kuo A."/>
            <person name="Rensing S.A."/>
            <person name="Schmutz J."/>
            <person name="Symeonidi A."/>
            <person name="Elias M."/>
            <person name="Eveleigh R.J."/>
            <person name="Herman E.K."/>
            <person name="Klute M.J."/>
            <person name="Nakayama T."/>
            <person name="Obornik M."/>
            <person name="Reyes-Prieto A."/>
            <person name="Armbrust E.V."/>
            <person name="Aves S.J."/>
            <person name="Beiko R.G."/>
            <person name="Coutinho P."/>
            <person name="Dacks J.B."/>
            <person name="Durnford D.G."/>
            <person name="Fast N.M."/>
            <person name="Green B.R."/>
            <person name="Grisdale C.J."/>
            <person name="Hempel F."/>
            <person name="Henrissat B."/>
            <person name="Hoppner M.P."/>
            <person name="Ishida K."/>
            <person name="Kim E."/>
            <person name="Koreny L."/>
            <person name="Kroth P.G."/>
            <person name="Liu Y."/>
            <person name="Malik S.B."/>
            <person name="Maier U.G."/>
            <person name="McRose D."/>
            <person name="Mock T."/>
            <person name="Neilson J.A."/>
            <person name="Onodera N.T."/>
            <person name="Poole A.M."/>
            <person name="Pritham E.J."/>
            <person name="Richards T.A."/>
            <person name="Rocap G."/>
            <person name="Roy S.W."/>
            <person name="Sarai C."/>
            <person name="Schaack S."/>
            <person name="Shirato S."/>
            <person name="Slamovits C.H."/>
            <person name="Spencer D.F."/>
            <person name="Suzuki S."/>
            <person name="Worden A.Z."/>
            <person name="Zauner S."/>
            <person name="Barry K."/>
            <person name="Bell C."/>
            <person name="Bharti A.K."/>
            <person name="Crow J.A."/>
            <person name="Grimwood J."/>
            <person name="Kramer R."/>
            <person name="Lindquist E."/>
            <person name="Lucas S."/>
            <person name="Salamov A."/>
            <person name="McFadden G.I."/>
            <person name="Lane C.E."/>
            <person name="Keeling P.J."/>
            <person name="Gray M.W."/>
            <person name="Grigoriev I.V."/>
            <person name="Archibald J.M."/>
        </authorList>
    </citation>
    <scope>NUCLEOTIDE SEQUENCE</scope>
    <source>
        <strain evidence="3 5">CCMP2712</strain>
    </source>
</reference>
<dbReference type="Proteomes" id="UP000011087">
    <property type="component" value="Unassembled WGS sequence"/>
</dbReference>
<dbReference type="KEGG" id="gtt:GUITHDRAFT_106316"/>
<dbReference type="OMA" id="STHYEMQ"/>
<protein>
    <submittedName>
        <fullName evidence="3 4">Uncharacterized protein</fullName>
    </submittedName>
</protein>
<name>L1JI58_GUITC</name>
<evidence type="ECO:0000313" key="3">
    <source>
        <dbReference type="EMBL" id="EKX47765.1"/>
    </source>
</evidence>
<dbReference type="HOGENOM" id="CLU_551485_0_0_1"/>
<feature type="compositionally biased region" description="Basic and acidic residues" evidence="2">
    <location>
        <begin position="1"/>
        <end position="23"/>
    </location>
</feature>
<reference evidence="5" key="2">
    <citation type="submission" date="2012-11" db="EMBL/GenBank/DDBJ databases">
        <authorList>
            <person name="Kuo A."/>
            <person name="Curtis B.A."/>
            <person name="Tanifuji G."/>
            <person name="Burki F."/>
            <person name="Gruber A."/>
            <person name="Irimia M."/>
            <person name="Maruyama S."/>
            <person name="Arias M.C."/>
            <person name="Ball S.G."/>
            <person name="Gile G.H."/>
            <person name="Hirakawa Y."/>
            <person name="Hopkins J.F."/>
            <person name="Rensing S.A."/>
            <person name="Schmutz J."/>
            <person name="Symeonidi A."/>
            <person name="Elias M."/>
            <person name="Eveleigh R.J."/>
            <person name="Herman E.K."/>
            <person name="Klute M.J."/>
            <person name="Nakayama T."/>
            <person name="Obornik M."/>
            <person name="Reyes-Prieto A."/>
            <person name="Armbrust E.V."/>
            <person name="Aves S.J."/>
            <person name="Beiko R.G."/>
            <person name="Coutinho P."/>
            <person name="Dacks J.B."/>
            <person name="Durnford D.G."/>
            <person name="Fast N.M."/>
            <person name="Green B.R."/>
            <person name="Grisdale C."/>
            <person name="Hempe F."/>
            <person name="Henrissat B."/>
            <person name="Hoppner M.P."/>
            <person name="Ishida K.-I."/>
            <person name="Kim E."/>
            <person name="Koreny L."/>
            <person name="Kroth P.G."/>
            <person name="Liu Y."/>
            <person name="Malik S.-B."/>
            <person name="Maier U.G."/>
            <person name="McRose D."/>
            <person name="Mock T."/>
            <person name="Neilson J.A."/>
            <person name="Onodera N.T."/>
            <person name="Poole A.M."/>
            <person name="Pritham E.J."/>
            <person name="Richards T.A."/>
            <person name="Rocap G."/>
            <person name="Roy S.W."/>
            <person name="Sarai C."/>
            <person name="Schaack S."/>
            <person name="Shirato S."/>
            <person name="Slamovits C.H."/>
            <person name="Spencer D.F."/>
            <person name="Suzuki S."/>
            <person name="Worden A.Z."/>
            <person name="Zauner S."/>
            <person name="Barry K."/>
            <person name="Bell C."/>
            <person name="Bharti A.K."/>
            <person name="Crow J.A."/>
            <person name="Grimwood J."/>
            <person name="Kramer R."/>
            <person name="Lindquist E."/>
            <person name="Lucas S."/>
            <person name="Salamov A."/>
            <person name="McFadden G.I."/>
            <person name="Lane C.E."/>
            <person name="Keeling P.J."/>
            <person name="Gray M.W."/>
            <person name="Grigoriev I.V."/>
            <person name="Archibald J.M."/>
        </authorList>
    </citation>
    <scope>NUCLEOTIDE SEQUENCE</scope>
    <source>
        <strain evidence="5">CCMP2712</strain>
    </source>
</reference>
<feature type="coiled-coil region" evidence="1">
    <location>
        <begin position="135"/>
        <end position="169"/>
    </location>
</feature>
<sequence>MSQLRFEDVSERQRKPIHEYHDDLSDESSGETRHPHLVATALEISSSSSSSNSRECWDEETEEYARVSYSSFLLLQQELSTIKDNHNGLRQSAEKWKREAERLLNIGEDMKSVIMSKEHELEHVQSNMQRSLLEEKSLKRQVKALKIKNLNLRNSIENLETQMKRLKNVGMPNIGREVVLSRRIYQAESRKVLEKNESLHFKLKECKVQLLAEREVIKQLHSDKMNSERSRCHELDVISSDRVNAQPILVPSLMKDAACQSDQTCQNCTSAHAASLAQRQLTWELEESVRQALKMQLMDIASIQQDLKKFPIKTVKFEPSVDDTSRRVANLERQLATAKEALRLCQHELEATQDELAASQKLIKEAEDKLGSSQASASVRSLELSRQLMAELVDKERKMVELEEQCLQLKGELSVRDRLPDVQANKKLTGSEQTIELLTAIITGVEETKRDLEYARRENILFGALFDTELSSYHDKASFQNSKFVGPCNCIKNVI</sequence>
<dbReference type="PaxDb" id="55529-EKX47765"/>
<dbReference type="AlphaFoldDB" id="L1JI58"/>
<dbReference type="RefSeq" id="XP_005834745.1">
    <property type="nucleotide sequence ID" value="XM_005834688.1"/>
</dbReference>
<dbReference type="GeneID" id="17304404"/>
<feature type="region of interest" description="Disordered" evidence="2">
    <location>
        <begin position="1"/>
        <end position="33"/>
    </location>
</feature>
<organism evidence="3">
    <name type="scientific">Guillardia theta (strain CCMP2712)</name>
    <name type="common">Cryptophyte</name>
    <dbReference type="NCBI Taxonomy" id="905079"/>
    <lineage>
        <taxon>Eukaryota</taxon>
        <taxon>Cryptophyceae</taxon>
        <taxon>Pyrenomonadales</taxon>
        <taxon>Geminigeraceae</taxon>
        <taxon>Guillardia</taxon>
    </lineage>
</organism>
<evidence type="ECO:0000256" key="2">
    <source>
        <dbReference type="SAM" id="MobiDB-lite"/>
    </source>
</evidence>
<feature type="coiled-coil region" evidence="1">
    <location>
        <begin position="321"/>
        <end position="412"/>
    </location>
</feature>
<evidence type="ECO:0000313" key="4">
    <source>
        <dbReference type="EnsemblProtists" id="EKX47765"/>
    </source>
</evidence>
<keyword evidence="5" id="KW-1185">Reference proteome</keyword>
<evidence type="ECO:0000256" key="1">
    <source>
        <dbReference type="SAM" id="Coils"/>
    </source>
</evidence>
<gene>
    <name evidence="3" type="ORF">GUITHDRAFT_106316</name>
</gene>